<name>A0A5B7EDM9_PORTR</name>
<accession>A0A5B7EDM9</accession>
<dbReference type="EMBL" id="VSRR010002433">
    <property type="protein sequence ID" value="MPC31427.1"/>
    <property type="molecule type" value="Genomic_DNA"/>
</dbReference>
<feature type="region of interest" description="Disordered" evidence="1">
    <location>
        <begin position="1"/>
        <end position="59"/>
    </location>
</feature>
<evidence type="ECO:0000313" key="3">
    <source>
        <dbReference type="Proteomes" id="UP000324222"/>
    </source>
</evidence>
<sequence length="74" mass="8294">MADDAKPHRGVGRVSTATYPHPPGCTPLPGSHTLAIPAPKQSHPSPKQPCQAPRRLREQYPHFYPLRHILTNRR</sequence>
<proteinExistence type="predicted"/>
<gene>
    <name evidence="2" type="ORF">E2C01_024717</name>
</gene>
<evidence type="ECO:0000256" key="1">
    <source>
        <dbReference type="SAM" id="MobiDB-lite"/>
    </source>
</evidence>
<dbReference type="Proteomes" id="UP000324222">
    <property type="component" value="Unassembled WGS sequence"/>
</dbReference>
<keyword evidence="3" id="KW-1185">Reference proteome</keyword>
<protein>
    <submittedName>
        <fullName evidence="2">Uncharacterized protein</fullName>
    </submittedName>
</protein>
<organism evidence="2 3">
    <name type="scientific">Portunus trituberculatus</name>
    <name type="common">Swimming crab</name>
    <name type="synonym">Neptunus trituberculatus</name>
    <dbReference type="NCBI Taxonomy" id="210409"/>
    <lineage>
        <taxon>Eukaryota</taxon>
        <taxon>Metazoa</taxon>
        <taxon>Ecdysozoa</taxon>
        <taxon>Arthropoda</taxon>
        <taxon>Crustacea</taxon>
        <taxon>Multicrustacea</taxon>
        <taxon>Malacostraca</taxon>
        <taxon>Eumalacostraca</taxon>
        <taxon>Eucarida</taxon>
        <taxon>Decapoda</taxon>
        <taxon>Pleocyemata</taxon>
        <taxon>Brachyura</taxon>
        <taxon>Eubrachyura</taxon>
        <taxon>Portunoidea</taxon>
        <taxon>Portunidae</taxon>
        <taxon>Portuninae</taxon>
        <taxon>Portunus</taxon>
    </lineage>
</organism>
<comment type="caution">
    <text evidence="2">The sequence shown here is derived from an EMBL/GenBank/DDBJ whole genome shotgun (WGS) entry which is preliminary data.</text>
</comment>
<reference evidence="2 3" key="1">
    <citation type="submission" date="2019-05" db="EMBL/GenBank/DDBJ databases">
        <title>Another draft genome of Portunus trituberculatus and its Hox gene families provides insights of decapod evolution.</title>
        <authorList>
            <person name="Jeong J.-H."/>
            <person name="Song I."/>
            <person name="Kim S."/>
            <person name="Choi T."/>
            <person name="Kim D."/>
            <person name="Ryu S."/>
            <person name="Kim W."/>
        </authorList>
    </citation>
    <scope>NUCLEOTIDE SEQUENCE [LARGE SCALE GENOMIC DNA]</scope>
    <source>
        <tissue evidence="2">Muscle</tissue>
    </source>
</reference>
<evidence type="ECO:0000313" key="2">
    <source>
        <dbReference type="EMBL" id="MPC31427.1"/>
    </source>
</evidence>
<dbReference type="AlphaFoldDB" id="A0A5B7EDM9"/>